<comment type="similarity">
    <text evidence="1">Belongs to the TRAFAC class TrmE-Era-EngA-EngB-Septin-like GTPase superfamily. AIG1/Toc34/Toc159-like paraseptin GTPase family. IAN subfamily.</text>
</comment>
<dbReference type="InterPro" id="IPR006703">
    <property type="entry name" value="G_AIG1"/>
</dbReference>
<evidence type="ECO:0000259" key="4">
    <source>
        <dbReference type="Pfam" id="PF04548"/>
    </source>
</evidence>
<feature type="coiled-coil region" evidence="3">
    <location>
        <begin position="294"/>
        <end position="328"/>
    </location>
</feature>
<dbReference type="Proteomes" id="UP001159427">
    <property type="component" value="Unassembled WGS sequence"/>
</dbReference>
<protein>
    <recommendedName>
        <fullName evidence="4">AIG1-type G domain-containing protein</fullName>
    </recommendedName>
</protein>
<dbReference type="SUPFAM" id="SSF52540">
    <property type="entry name" value="P-loop containing nucleoside triphosphate hydrolases"/>
    <property type="match status" value="1"/>
</dbReference>
<proteinExistence type="inferred from homology"/>
<name>A0ABN8PMD0_9CNID</name>
<keyword evidence="3" id="KW-0175">Coiled coil</keyword>
<organism evidence="5 6">
    <name type="scientific">Porites evermanni</name>
    <dbReference type="NCBI Taxonomy" id="104178"/>
    <lineage>
        <taxon>Eukaryota</taxon>
        <taxon>Metazoa</taxon>
        <taxon>Cnidaria</taxon>
        <taxon>Anthozoa</taxon>
        <taxon>Hexacorallia</taxon>
        <taxon>Scleractinia</taxon>
        <taxon>Fungiina</taxon>
        <taxon>Poritidae</taxon>
        <taxon>Porites</taxon>
    </lineage>
</organism>
<keyword evidence="2" id="KW-0547">Nucleotide-binding</keyword>
<feature type="domain" description="AIG1-type G" evidence="4">
    <location>
        <begin position="70"/>
        <end position="224"/>
    </location>
</feature>
<evidence type="ECO:0000256" key="1">
    <source>
        <dbReference type="ARBA" id="ARBA00008535"/>
    </source>
</evidence>
<sequence>MTTDAVSTSKPRLAESLLYTSEVLPSEHESPVIYKPHMRDEMIRENSMIARKSIGRPCRNGHGENERVFLVVGATGAGKSTLINGMVNYMFGVEWKDDFRFKLITEDDKLTQADSQTNGITAYTFHAMEGSPTPYTFTVIDTPGFGSTEGLKRDKEITEQIKEFFSISPPEGIDHLDGIGFVVQSSQSRLTKTQKYIFDSILSIFGKDVSQNIFMMITFADGQRPPVLEAIKKAEIPSTVSFKFNNSALYADNSTDHESSDFNFDEMFWKMGAGSFKKFFVEFPKYPSVSLRLTKEVLQEREQLQISLEGLNDQIQIGLNRIEEMRQEEIVLQQHEAKIKANKDFTYQVKLVKPSYISLKGTGQHTTTCVTCNMTCHKNCAIPLDRNKSGCWAMNEFGNCRICPRKCYWSEHRNHPYLIEYKFVTETRTVEDLKQKYHKAMEGKATAEKMMRSLEESLQKVHLQVLTMIKKAQHSVRRLDEIALKPNPLTEVEYIEVLIESEKRGAKPGYQQRVHYYEEAKRQAEMLSKVKDEKESQKLMQNLSRKGMNVSHYEEATVGIANISLHQDTSQKWYSRFKFW</sequence>
<reference evidence="5 6" key="1">
    <citation type="submission" date="2022-05" db="EMBL/GenBank/DDBJ databases">
        <authorList>
            <consortium name="Genoscope - CEA"/>
            <person name="William W."/>
        </authorList>
    </citation>
    <scope>NUCLEOTIDE SEQUENCE [LARGE SCALE GENOMIC DNA]</scope>
</reference>
<gene>
    <name evidence="5" type="ORF">PEVE_00044066</name>
</gene>
<evidence type="ECO:0000256" key="2">
    <source>
        <dbReference type="ARBA" id="ARBA00022741"/>
    </source>
</evidence>
<keyword evidence="6" id="KW-1185">Reference proteome</keyword>
<dbReference type="PANTHER" id="PTHR32046:SF14">
    <property type="match status" value="1"/>
</dbReference>
<evidence type="ECO:0000313" key="5">
    <source>
        <dbReference type="EMBL" id="CAH3146819.1"/>
    </source>
</evidence>
<comment type="caution">
    <text evidence="5">The sequence shown here is derived from an EMBL/GenBank/DDBJ whole genome shotgun (WGS) entry which is preliminary data.</text>
</comment>
<dbReference type="Gene3D" id="3.40.50.300">
    <property type="entry name" value="P-loop containing nucleotide triphosphate hydrolases"/>
    <property type="match status" value="1"/>
</dbReference>
<evidence type="ECO:0000313" key="6">
    <source>
        <dbReference type="Proteomes" id="UP001159427"/>
    </source>
</evidence>
<dbReference type="Pfam" id="PF04548">
    <property type="entry name" value="AIG1"/>
    <property type="match status" value="1"/>
</dbReference>
<dbReference type="InterPro" id="IPR027417">
    <property type="entry name" value="P-loop_NTPase"/>
</dbReference>
<dbReference type="EMBL" id="CALNXI010000918">
    <property type="protein sequence ID" value="CAH3146819.1"/>
    <property type="molecule type" value="Genomic_DNA"/>
</dbReference>
<evidence type="ECO:0000256" key="3">
    <source>
        <dbReference type="SAM" id="Coils"/>
    </source>
</evidence>
<accession>A0ABN8PMD0</accession>
<dbReference type="CDD" id="cd00882">
    <property type="entry name" value="Ras_like_GTPase"/>
    <property type="match status" value="1"/>
</dbReference>
<dbReference type="PANTHER" id="PTHR32046">
    <property type="entry name" value="G DOMAIN-CONTAINING PROTEIN"/>
    <property type="match status" value="1"/>
</dbReference>